<dbReference type="GO" id="GO:0009055">
    <property type="term" value="F:electron transfer activity"/>
    <property type="evidence" value="ECO:0007669"/>
    <property type="project" value="InterPro"/>
</dbReference>
<proteinExistence type="predicted"/>
<evidence type="ECO:0000313" key="8">
    <source>
        <dbReference type="Proteomes" id="UP000019593"/>
    </source>
</evidence>
<dbReference type="HOGENOM" id="CLU_122806_1_0_5"/>
<keyword evidence="5" id="KW-0732">Signal</keyword>
<protein>
    <submittedName>
        <fullName evidence="7">Putative cytochrome c class I protein</fullName>
    </submittedName>
</protein>
<dbReference type="KEGG" id="red:roselon_02796"/>
<dbReference type="SUPFAM" id="SSF46626">
    <property type="entry name" value="Cytochrome c"/>
    <property type="match status" value="1"/>
</dbReference>
<dbReference type="Proteomes" id="UP000019593">
    <property type="component" value="Chromosome"/>
</dbReference>
<dbReference type="Pfam" id="PF00034">
    <property type="entry name" value="Cytochrom_C"/>
    <property type="match status" value="1"/>
</dbReference>
<dbReference type="PROSITE" id="PS51007">
    <property type="entry name" value="CYTC"/>
    <property type="match status" value="1"/>
</dbReference>
<dbReference type="GO" id="GO:0046872">
    <property type="term" value="F:metal ion binding"/>
    <property type="evidence" value="ECO:0007669"/>
    <property type="project" value="UniProtKB-KW"/>
</dbReference>
<evidence type="ECO:0000259" key="6">
    <source>
        <dbReference type="PROSITE" id="PS51007"/>
    </source>
</evidence>
<accession>W8RV65</accession>
<dbReference type="InterPro" id="IPR036909">
    <property type="entry name" value="Cyt_c-like_dom_sf"/>
</dbReference>
<gene>
    <name evidence="7" type="ORF">roselon_02796</name>
</gene>
<sequence length="156" mass="16433">MLALIVLSVIAMSWAAMRPGDGMWRALADTVDQTAADLAQWYRDGPGDGHPDWDGAAIRIYGANADRGARAMIAHGCGACHTIPGVTGARGSVGPHLGGFADRAYVAGVLPNTPDGLVRWLVNPVVHAPRTAMPDLGVTEAQARDMAAYLYTLRGR</sequence>
<evidence type="ECO:0000256" key="5">
    <source>
        <dbReference type="SAM" id="SignalP"/>
    </source>
</evidence>
<dbReference type="GO" id="GO:0020037">
    <property type="term" value="F:heme binding"/>
    <property type="evidence" value="ECO:0007669"/>
    <property type="project" value="InterPro"/>
</dbReference>
<dbReference type="STRING" id="1294273.roselon_02796"/>
<keyword evidence="3 4" id="KW-0408">Iron</keyword>
<evidence type="ECO:0000256" key="3">
    <source>
        <dbReference type="ARBA" id="ARBA00023004"/>
    </source>
</evidence>
<evidence type="ECO:0000256" key="2">
    <source>
        <dbReference type="ARBA" id="ARBA00022723"/>
    </source>
</evidence>
<keyword evidence="1 4" id="KW-0349">Heme</keyword>
<evidence type="ECO:0000256" key="1">
    <source>
        <dbReference type="ARBA" id="ARBA00022617"/>
    </source>
</evidence>
<feature type="signal peptide" evidence="5">
    <location>
        <begin position="1"/>
        <end position="18"/>
    </location>
</feature>
<organism evidence="7 8">
    <name type="scientific">Roseicyclus elongatus DSM 19469</name>
    <dbReference type="NCBI Taxonomy" id="1294273"/>
    <lineage>
        <taxon>Bacteria</taxon>
        <taxon>Pseudomonadati</taxon>
        <taxon>Pseudomonadota</taxon>
        <taxon>Alphaproteobacteria</taxon>
        <taxon>Rhodobacterales</taxon>
        <taxon>Roseobacteraceae</taxon>
        <taxon>Roseicyclus</taxon>
    </lineage>
</organism>
<name>W8RV65_9RHOB</name>
<evidence type="ECO:0000313" key="7">
    <source>
        <dbReference type="EMBL" id="AHM05094.1"/>
    </source>
</evidence>
<dbReference type="EMBL" id="CP004372">
    <property type="protein sequence ID" value="AHM05094.1"/>
    <property type="molecule type" value="Genomic_DNA"/>
</dbReference>
<dbReference type="AlphaFoldDB" id="W8RV65"/>
<reference evidence="7 8" key="1">
    <citation type="submission" date="2013-03" db="EMBL/GenBank/DDBJ databases">
        <authorList>
            <person name="Fiebig A."/>
            <person name="Goeker M."/>
            <person name="Klenk H.-P.P."/>
        </authorList>
    </citation>
    <scope>NUCLEOTIDE SEQUENCE [LARGE SCALE GENOMIC DNA]</scope>
    <source>
        <strain evidence="8">DSM 19469</strain>
    </source>
</reference>
<keyword evidence="2 4" id="KW-0479">Metal-binding</keyword>
<dbReference type="Gene3D" id="1.10.760.10">
    <property type="entry name" value="Cytochrome c-like domain"/>
    <property type="match status" value="1"/>
</dbReference>
<feature type="domain" description="Cytochrome c" evidence="6">
    <location>
        <begin position="63"/>
        <end position="154"/>
    </location>
</feature>
<feature type="chain" id="PRO_5004912749" evidence="5">
    <location>
        <begin position="19"/>
        <end position="156"/>
    </location>
</feature>
<keyword evidence="8" id="KW-1185">Reference proteome</keyword>
<dbReference type="eggNOG" id="COG2010">
    <property type="taxonomic scope" value="Bacteria"/>
</dbReference>
<dbReference type="InterPro" id="IPR009056">
    <property type="entry name" value="Cyt_c-like_dom"/>
</dbReference>
<evidence type="ECO:0000256" key="4">
    <source>
        <dbReference type="PROSITE-ProRule" id="PRU00433"/>
    </source>
</evidence>